<accession>A0A0D9WAT0</accession>
<keyword evidence="3" id="KW-1185">Reference proteome</keyword>
<evidence type="ECO:0000256" key="1">
    <source>
        <dbReference type="SAM" id="MobiDB-lite"/>
    </source>
</evidence>
<protein>
    <submittedName>
        <fullName evidence="2">Uncharacterized protein</fullName>
    </submittedName>
</protein>
<feature type="compositionally biased region" description="Basic and acidic residues" evidence="1">
    <location>
        <begin position="47"/>
        <end position="58"/>
    </location>
</feature>
<evidence type="ECO:0000313" key="3">
    <source>
        <dbReference type="Proteomes" id="UP000032180"/>
    </source>
</evidence>
<evidence type="ECO:0000313" key="2">
    <source>
        <dbReference type="EnsemblPlants" id="LPERR04G24110.1"/>
    </source>
</evidence>
<dbReference type="AlphaFoldDB" id="A0A0D9WAT0"/>
<feature type="compositionally biased region" description="Basic residues" evidence="1">
    <location>
        <begin position="59"/>
        <end position="83"/>
    </location>
</feature>
<feature type="compositionally biased region" description="Basic residues" evidence="1">
    <location>
        <begin position="142"/>
        <end position="161"/>
    </location>
</feature>
<sequence>MPKSGSCYSYIQAKPSPAVESEQQTKNQASTRLDRTLSFSLLLCSLESRKPGRQDRDRNPRRRWRRHPQAAHLRRRRAARPSPRRQAPPPGTPVLRLPRRKPPPPPQPRPAVRGGGRGEEAAGLAHPDQARGLPPQGLVARPRGRRHLRHHPRRRRRPRPRPPREDRRRGTQVRGRRYRGVRLQLRQARW</sequence>
<dbReference type="Proteomes" id="UP000032180">
    <property type="component" value="Chromosome 4"/>
</dbReference>
<name>A0A0D9WAT0_9ORYZ</name>
<reference evidence="2" key="3">
    <citation type="submission" date="2015-04" db="UniProtKB">
        <authorList>
            <consortium name="EnsemblPlants"/>
        </authorList>
    </citation>
    <scope>IDENTIFICATION</scope>
</reference>
<organism evidence="2 3">
    <name type="scientific">Leersia perrieri</name>
    <dbReference type="NCBI Taxonomy" id="77586"/>
    <lineage>
        <taxon>Eukaryota</taxon>
        <taxon>Viridiplantae</taxon>
        <taxon>Streptophyta</taxon>
        <taxon>Embryophyta</taxon>
        <taxon>Tracheophyta</taxon>
        <taxon>Spermatophyta</taxon>
        <taxon>Magnoliopsida</taxon>
        <taxon>Liliopsida</taxon>
        <taxon>Poales</taxon>
        <taxon>Poaceae</taxon>
        <taxon>BOP clade</taxon>
        <taxon>Oryzoideae</taxon>
        <taxon>Oryzeae</taxon>
        <taxon>Oryzinae</taxon>
        <taxon>Leersia</taxon>
    </lineage>
</organism>
<reference evidence="2 3" key="1">
    <citation type="submission" date="2012-08" db="EMBL/GenBank/DDBJ databases">
        <title>Oryza genome evolution.</title>
        <authorList>
            <person name="Wing R.A."/>
        </authorList>
    </citation>
    <scope>NUCLEOTIDE SEQUENCE</scope>
</reference>
<dbReference type="Gramene" id="LPERR04G24110.1">
    <property type="protein sequence ID" value="LPERR04G24110.1"/>
    <property type="gene ID" value="LPERR04G24110"/>
</dbReference>
<reference evidence="3" key="2">
    <citation type="submission" date="2013-12" db="EMBL/GenBank/DDBJ databases">
        <authorList>
            <person name="Yu Y."/>
            <person name="Lee S."/>
            <person name="de Baynast K."/>
            <person name="Wissotski M."/>
            <person name="Liu L."/>
            <person name="Talag J."/>
            <person name="Goicoechea J."/>
            <person name="Angelova A."/>
            <person name="Jetty R."/>
            <person name="Kudrna D."/>
            <person name="Golser W."/>
            <person name="Rivera L."/>
            <person name="Zhang J."/>
            <person name="Wing R."/>
        </authorList>
    </citation>
    <scope>NUCLEOTIDE SEQUENCE</scope>
</reference>
<feature type="region of interest" description="Disordered" evidence="1">
    <location>
        <begin position="45"/>
        <end position="180"/>
    </location>
</feature>
<proteinExistence type="predicted"/>
<dbReference type="EnsemblPlants" id="LPERR04G24110.1">
    <property type="protein sequence ID" value="LPERR04G24110.1"/>
    <property type="gene ID" value="LPERR04G24110"/>
</dbReference>
<feature type="compositionally biased region" description="Basic residues" evidence="1">
    <location>
        <begin position="170"/>
        <end position="180"/>
    </location>
</feature>
<dbReference type="HOGENOM" id="CLU_1429967_0_0_1"/>